<dbReference type="PANTHER" id="PTHR47326">
    <property type="entry name" value="TRANSPOSABLE ELEMENT TC3 TRANSPOSASE-LIKE PROTEIN"/>
    <property type="match status" value="1"/>
</dbReference>
<dbReference type="GO" id="GO:0003676">
    <property type="term" value="F:nucleic acid binding"/>
    <property type="evidence" value="ECO:0007669"/>
    <property type="project" value="InterPro"/>
</dbReference>
<dbReference type="InterPro" id="IPR036397">
    <property type="entry name" value="RNaseH_sf"/>
</dbReference>
<dbReference type="OrthoDB" id="6427466at2759"/>
<proteinExistence type="predicted"/>
<name>A0A4Y2E0H0_ARAVE</name>
<comment type="caution">
    <text evidence="1">The sequence shown here is derived from an EMBL/GenBank/DDBJ whole genome shotgun (WGS) entry which is preliminary data.</text>
</comment>
<dbReference type="AlphaFoldDB" id="A0A4Y2E0H0"/>
<dbReference type="Proteomes" id="UP000499080">
    <property type="component" value="Unassembled WGS sequence"/>
</dbReference>
<sequence>MGSLTFVQDGAPPNIANPVKRLFSMHFRNYRIITRHFLTNWPPRSPDINPCDFWLWGYVKHVVFSSGGLGMKIVVARSQRGPTRIHNAIIYWVSNKRGPKFNF</sequence>
<keyword evidence="2" id="KW-1185">Reference proteome</keyword>
<protein>
    <submittedName>
        <fullName evidence="1">Uncharacterized protein</fullName>
    </submittedName>
</protein>
<dbReference type="Gene3D" id="3.30.420.10">
    <property type="entry name" value="Ribonuclease H-like superfamily/Ribonuclease H"/>
    <property type="match status" value="1"/>
</dbReference>
<accession>A0A4Y2E0H0</accession>
<gene>
    <name evidence="1" type="ORF">AVEN_144438_1</name>
</gene>
<dbReference type="PANTHER" id="PTHR47326:SF1">
    <property type="entry name" value="HTH PSQ-TYPE DOMAIN-CONTAINING PROTEIN"/>
    <property type="match status" value="1"/>
</dbReference>
<dbReference type="EMBL" id="BGPR01000484">
    <property type="protein sequence ID" value="GBM22653.1"/>
    <property type="molecule type" value="Genomic_DNA"/>
</dbReference>
<evidence type="ECO:0000313" key="2">
    <source>
        <dbReference type="Proteomes" id="UP000499080"/>
    </source>
</evidence>
<reference evidence="1 2" key="1">
    <citation type="journal article" date="2019" name="Sci. Rep.">
        <title>Orb-weaving spider Araneus ventricosus genome elucidates the spidroin gene catalogue.</title>
        <authorList>
            <person name="Kono N."/>
            <person name="Nakamura H."/>
            <person name="Ohtoshi R."/>
            <person name="Moran D.A.P."/>
            <person name="Shinohara A."/>
            <person name="Yoshida Y."/>
            <person name="Fujiwara M."/>
            <person name="Mori M."/>
            <person name="Tomita M."/>
            <person name="Arakawa K."/>
        </authorList>
    </citation>
    <scope>NUCLEOTIDE SEQUENCE [LARGE SCALE GENOMIC DNA]</scope>
</reference>
<organism evidence="1 2">
    <name type="scientific">Araneus ventricosus</name>
    <name type="common">Orbweaver spider</name>
    <name type="synonym">Epeira ventricosa</name>
    <dbReference type="NCBI Taxonomy" id="182803"/>
    <lineage>
        <taxon>Eukaryota</taxon>
        <taxon>Metazoa</taxon>
        <taxon>Ecdysozoa</taxon>
        <taxon>Arthropoda</taxon>
        <taxon>Chelicerata</taxon>
        <taxon>Arachnida</taxon>
        <taxon>Araneae</taxon>
        <taxon>Araneomorphae</taxon>
        <taxon>Entelegynae</taxon>
        <taxon>Araneoidea</taxon>
        <taxon>Araneidae</taxon>
        <taxon>Araneus</taxon>
    </lineage>
</organism>
<evidence type="ECO:0000313" key="1">
    <source>
        <dbReference type="EMBL" id="GBM22653.1"/>
    </source>
</evidence>